<accession>A0A3M6TX31</accession>
<comment type="caution">
    <text evidence="1">The sequence shown here is derived from an EMBL/GenBank/DDBJ whole genome shotgun (WGS) entry which is preliminary data.</text>
</comment>
<protein>
    <recommendedName>
        <fullName evidence="3">Endonuclease/exonuclease/phosphatase domain-containing protein</fullName>
    </recommendedName>
</protein>
<keyword evidence="2" id="KW-1185">Reference proteome</keyword>
<evidence type="ECO:0000313" key="1">
    <source>
        <dbReference type="EMBL" id="RMX45858.1"/>
    </source>
</evidence>
<dbReference type="Proteomes" id="UP000275408">
    <property type="component" value="Unassembled WGS sequence"/>
</dbReference>
<evidence type="ECO:0000313" key="2">
    <source>
        <dbReference type="Proteomes" id="UP000275408"/>
    </source>
</evidence>
<dbReference type="SUPFAM" id="SSF56219">
    <property type="entry name" value="DNase I-like"/>
    <property type="match status" value="1"/>
</dbReference>
<dbReference type="PANTHER" id="PTHR47510:SF3">
    <property type="entry name" value="ENDO_EXONUCLEASE_PHOSPHATASE DOMAIN-CONTAINING PROTEIN"/>
    <property type="match status" value="1"/>
</dbReference>
<organism evidence="1 2">
    <name type="scientific">Pocillopora damicornis</name>
    <name type="common">Cauliflower coral</name>
    <name type="synonym">Millepora damicornis</name>
    <dbReference type="NCBI Taxonomy" id="46731"/>
    <lineage>
        <taxon>Eukaryota</taxon>
        <taxon>Metazoa</taxon>
        <taxon>Cnidaria</taxon>
        <taxon>Anthozoa</taxon>
        <taxon>Hexacorallia</taxon>
        <taxon>Scleractinia</taxon>
        <taxon>Astrocoeniina</taxon>
        <taxon>Pocilloporidae</taxon>
        <taxon>Pocillopora</taxon>
    </lineage>
</organism>
<dbReference type="InterPro" id="IPR036691">
    <property type="entry name" value="Endo/exonu/phosph_ase_sf"/>
</dbReference>
<reference evidence="1 2" key="1">
    <citation type="journal article" date="2018" name="Sci. Rep.">
        <title>Comparative analysis of the Pocillopora damicornis genome highlights role of immune system in coral evolution.</title>
        <authorList>
            <person name="Cunning R."/>
            <person name="Bay R.A."/>
            <person name="Gillette P."/>
            <person name="Baker A.C."/>
            <person name="Traylor-Knowles N."/>
        </authorList>
    </citation>
    <scope>NUCLEOTIDE SEQUENCE [LARGE SCALE GENOMIC DNA]</scope>
    <source>
        <strain evidence="1">RSMAS</strain>
        <tissue evidence="1">Whole animal</tissue>
    </source>
</reference>
<gene>
    <name evidence="1" type="ORF">pdam_00024598</name>
</gene>
<evidence type="ECO:0008006" key="3">
    <source>
        <dbReference type="Google" id="ProtNLM"/>
    </source>
</evidence>
<name>A0A3M6TX31_POCDA</name>
<proteinExistence type="predicted"/>
<dbReference type="AlphaFoldDB" id="A0A3M6TX31"/>
<dbReference type="PANTHER" id="PTHR47510">
    <property type="entry name" value="REVERSE TRANSCRIPTASE DOMAIN-CONTAINING PROTEIN"/>
    <property type="match status" value="1"/>
</dbReference>
<sequence length="608" mass="70873">MEDSQEKNYSFLGNDMFPNLYDALLSTLSEPSIVKFIKNQSEHLSKLTSYHLKKRATRQSRRAHEPSRIPLLFLKGLNKKNSMLKKFVFKKISTIEIPKSSKLHPYVNKVRKLYHARYKCNNKRDPKIMNLNKMAIPKKAYLLSFFNRHYHNIMKLKCKARRYLSLFSCNCVSHMTNYVNFRLSKDVEKNPGPTDQYNTGHHEKENIRSCAVSETHLKPKILDAIVNIPGYSIFRRDRNWSGLDKRSKGGIAIYARSNLNIIDVKRSKLYELLYVIFTLPSGHLLLTCGIYHLPKPTYQPTDVLQYLTHLMDNALDQHPGLTIVAGGNVNRLDTNEVIVMTGWDSLVDFPTRGDAYLDKVFTNRPDLFAKSIPYFVSIKTDHTAVILPAGTKLKPIRQNVCTSDCRRHRKEELYLKLASENWDSVLNLNDVEEAVNNLEAKIKHHMDEYALKVTLQIVESNQGFVPLTTDYPVILSYFMLTCENEQFHLLGPFSLNALVKRVSEIYRQDDCINDGKRHLSYSLLCSSALSNEERKNIVRKFKSNQRKREIYNKYNDHYLQLEPAKKKQRYSLMDRAKKEELLETCAKKYKEIDESKMKQMLENRRKKV</sequence>
<dbReference type="EMBL" id="RCHS01002759">
    <property type="protein sequence ID" value="RMX45858.1"/>
    <property type="molecule type" value="Genomic_DNA"/>
</dbReference>